<dbReference type="InterPro" id="IPR000305">
    <property type="entry name" value="GIY-YIG_endonuc"/>
</dbReference>
<dbReference type="InterPro" id="IPR035901">
    <property type="entry name" value="GIY-YIG_endonuc_sf"/>
</dbReference>
<keyword evidence="3" id="KW-0378">Hydrolase</keyword>
<proteinExistence type="inferred from homology"/>
<dbReference type="RefSeq" id="WP_238551180.1">
    <property type="nucleotide sequence ID" value="NZ_CP004006.1"/>
</dbReference>
<dbReference type="CDD" id="cd10448">
    <property type="entry name" value="GIY-YIG_unchar_3"/>
    <property type="match status" value="1"/>
</dbReference>
<accession>W0BEH8</accession>
<keyword evidence="3" id="KW-0255">Endonuclease</keyword>
<dbReference type="SUPFAM" id="SSF82771">
    <property type="entry name" value="GIY-YIG endonuclease"/>
    <property type="match status" value="1"/>
</dbReference>
<dbReference type="InterPro" id="IPR050190">
    <property type="entry name" value="UPF0213_domain"/>
</dbReference>
<dbReference type="KEGG" id="lok:Loa_01567"/>
<reference evidence="3 4" key="1">
    <citation type="journal article" date="2013" name="Int. J. Med. Microbiol.">
        <title>Legionella oakridgensis ATCC 33761 genome sequence and phenotypic characterization reveals its replication capacity in amoebae.</title>
        <authorList>
            <person name="Brzuszkiewicz E."/>
            <person name="Schulz T."/>
            <person name="Rydzewski K."/>
            <person name="Daniel R."/>
            <person name="Gillmaier N."/>
            <person name="Dittmann C."/>
            <person name="Holland G."/>
            <person name="Schunder E."/>
            <person name="Lautner M."/>
            <person name="Eisenreich W."/>
            <person name="Luck C."/>
            <person name="Heuner K."/>
        </authorList>
    </citation>
    <scope>NUCLEOTIDE SEQUENCE [LARGE SCALE GENOMIC DNA]</scope>
    <source>
        <strain>OR-10</strain>
        <strain evidence="4">ATCC 33761</strain>
    </source>
</reference>
<dbReference type="Proteomes" id="UP000018838">
    <property type="component" value="Chromosome"/>
</dbReference>
<evidence type="ECO:0000256" key="1">
    <source>
        <dbReference type="ARBA" id="ARBA00007435"/>
    </source>
</evidence>
<dbReference type="EMBL" id="CP004006">
    <property type="protein sequence ID" value="AHE67116.1"/>
    <property type="molecule type" value="Genomic_DNA"/>
</dbReference>
<evidence type="ECO:0000313" key="3">
    <source>
        <dbReference type="EMBL" id="AHE67116.1"/>
    </source>
</evidence>
<gene>
    <name evidence="3" type="ORF">Loa_01567</name>
</gene>
<protein>
    <submittedName>
        <fullName evidence="3">Putative endonuclease containing a URI domain</fullName>
    </submittedName>
</protein>
<feature type="domain" description="GIY-YIG" evidence="2">
    <location>
        <begin position="15"/>
        <end position="92"/>
    </location>
</feature>
<dbReference type="PANTHER" id="PTHR34477:SF5">
    <property type="entry name" value="BSL5627 PROTEIN"/>
    <property type="match status" value="1"/>
</dbReference>
<dbReference type="GO" id="GO:0004519">
    <property type="term" value="F:endonuclease activity"/>
    <property type="evidence" value="ECO:0007669"/>
    <property type="project" value="UniProtKB-KW"/>
</dbReference>
<dbReference type="Gene3D" id="3.40.1440.10">
    <property type="entry name" value="GIY-YIG endonuclease"/>
    <property type="match status" value="1"/>
</dbReference>
<dbReference type="AlphaFoldDB" id="W0BEH8"/>
<evidence type="ECO:0000259" key="2">
    <source>
        <dbReference type="PROSITE" id="PS50164"/>
    </source>
</evidence>
<dbReference type="Pfam" id="PF01541">
    <property type="entry name" value="GIY-YIG"/>
    <property type="match status" value="1"/>
</dbReference>
<organism evidence="3 4">
    <name type="scientific">Legionella oakridgensis ATCC 33761 = DSM 21215</name>
    <dbReference type="NCBI Taxonomy" id="1268635"/>
    <lineage>
        <taxon>Bacteria</taxon>
        <taxon>Pseudomonadati</taxon>
        <taxon>Pseudomonadota</taxon>
        <taxon>Gammaproteobacteria</taxon>
        <taxon>Legionellales</taxon>
        <taxon>Legionellaceae</taxon>
        <taxon>Legionella</taxon>
    </lineage>
</organism>
<sequence>MFCKYATCRMKHGRKQYYVYILASKKYGTLYTGITSNLVQRIWQHKEGLAEGFTKKYNVHHLVYYEIHSDVYEAITREKRIKKWSRQWKINLIEQNNPQWLDLGIGLF</sequence>
<keyword evidence="4" id="KW-1185">Reference proteome</keyword>
<dbReference type="PANTHER" id="PTHR34477">
    <property type="entry name" value="UPF0213 PROTEIN YHBQ"/>
    <property type="match status" value="1"/>
</dbReference>
<name>W0BEH8_9GAMM</name>
<evidence type="ECO:0000313" key="4">
    <source>
        <dbReference type="Proteomes" id="UP000018838"/>
    </source>
</evidence>
<comment type="similarity">
    <text evidence="1">Belongs to the UPF0213 family.</text>
</comment>
<dbReference type="PROSITE" id="PS50164">
    <property type="entry name" value="GIY_YIG"/>
    <property type="match status" value="1"/>
</dbReference>
<dbReference type="HOGENOM" id="CLU_135650_3_1_6"/>
<dbReference type="PATRIC" id="fig|1268635.3.peg.1595"/>
<dbReference type="eggNOG" id="COG2827">
    <property type="taxonomic scope" value="Bacteria"/>
</dbReference>
<keyword evidence="3" id="KW-0540">Nuclease</keyword>